<dbReference type="FunCoup" id="E1ZAB2">
    <property type="interactions" value="1726"/>
</dbReference>
<keyword evidence="1" id="KW-0040">ANK repeat</keyword>
<dbReference type="InterPro" id="IPR024682">
    <property type="entry name" value="Npl4_Ub-like_dom"/>
</dbReference>
<dbReference type="SUPFAM" id="SSF48403">
    <property type="entry name" value="Ankyrin repeat"/>
    <property type="match status" value="1"/>
</dbReference>
<dbReference type="Proteomes" id="UP000008141">
    <property type="component" value="Unassembled WGS sequence"/>
</dbReference>
<dbReference type="Pfam" id="PF05021">
    <property type="entry name" value="NPL4"/>
    <property type="match status" value="1"/>
</dbReference>
<dbReference type="CDD" id="cd17055">
    <property type="entry name" value="Ubl_AtNPL4_like"/>
    <property type="match status" value="1"/>
</dbReference>
<evidence type="ECO:0000313" key="4">
    <source>
        <dbReference type="EMBL" id="EFN57232.1"/>
    </source>
</evidence>
<dbReference type="InterPro" id="IPR029071">
    <property type="entry name" value="Ubiquitin-like_domsf"/>
</dbReference>
<evidence type="ECO:0000256" key="1">
    <source>
        <dbReference type="PROSITE-ProRule" id="PRU00023"/>
    </source>
</evidence>
<dbReference type="Gene3D" id="1.25.40.20">
    <property type="entry name" value="Ankyrin repeat-containing domain"/>
    <property type="match status" value="1"/>
</dbReference>
<gene>
    <name evidence="4" type="ORF">CHLNCDRAFT_143718</name>
</gene>
<evidence type="ECO:0000259" key="3">
    <source>
        <dbReference type="Pfam" id="PF11543"/>
    </source>
</evidence>
<dbReference type="AlphaFoldDB" id="E1ZAB2"/>
<dbReference type="RefSeq" id="XP_005849334.1">
    <property type="nucleotide sequence ID" value="XM_005849272.1"/>
</dbReference>
<proteinExistence type="predicted"/>
<dbReference type="SUPFAM" id="SSF54236">
    <property type="entry name" value="Ubiquitin-like"/>
    <property type="match status" value="1"/>
</dbReference>
<dbReference type="Gene3D" id="3.10.20.90">
    <property type="entry name" value="Phosphatidylinositol 3-kinase Catalytic Subunit, Chain A, domain 1"/>
    <property type="match status" value="1"/>
</dbReference>
<feature type="domain" description="Nuclear pore localisation protein Npl4 ubiquitin-like" evidence="3">
    <location>
        <begin position="179"/>
        <end position="251"/>
    </location>
</feature>
<sequence length="564" mass="61219">MRELLKANAQVDIRTNTGHTCLHAAARRGSLSVVDQLLAAGAGEDLEYHAGDGATVLCSAVRGILQWQVDTWTAGDSAAKEAAERTAGATVVVRRLLAEGANPSQHFGELGPTPLHIAAQGGPLTPFDGIVAALLEAGANPEEPDNRGMTPVDTAALQASLRPNHAPTLEMLRAAAANRDGLERIEVEDGSTLAGLKLAIQQKLGVPLADMLLSNNAQLLTAKNAAGFSDMLDNSASLRQLGVHHGDMVFLLYHFERQVEPVFRPKDWERRPFGAHMDVAAMVAAQTRIERQDTPHAASASFDFATTNAFQSYVSSAIVFSIKRGGIMWWYVRCEGGWANTGQDRMDEEGAVFVNAVYEPPQQGSADSLSLERGTPEERQADFIAERLGWRKVGWIFAQSTKERDFIMTGEEVCQMAGIQDEMGEHAVTAVVATWPGEDGQPEVHFEEPGEAAPVIVAGKDLGEVDNDYFLVPVAVRDHEGPLETKFPLENRLLPQGMPELKAHLQARRSAPYWARIADFHLLLFLARQPNLEEPEVGLLVDAVRDKAPVPEGFQIIIDSMAGL</sequence>
<dbReference type="PROSITE" id="PS50297">
    <property type="entry name" value="ANK_REP_REGION"/>
    <property type="match status" value="2"/>
</dbReference>
<dbReference type="InParanoid" id="E1ZAB2"/>
<dbReference type="eggNOG" id="KOG2834">
    <property type="taxonomic scope" value="Eukaryota"/>
</dbReference>
<protein>
    <submittedName>
        <fullName evidence="4">Uncharacterized protein</fullName>
    </submittedName>
</protein>
<dbReference type="GeneID" id="17356580"/>
<dbReference type="PANTHER" id="PTHR12710">
    <property type="entry name" value="NUCLEAR PROTEIN LOCALIZATION 4"/>
    <property type="match status" value="1"/>
</dbReference>
<dbReference type="GO" id="GO:0006511">
    <property type="term" value="P:ubiquitin-dependent protein catabolic process"/>
    <property type="evidence" value="ECO:0007669"/>
    <property type="project" value="InterPro"/>
</dbReference>
<accession>E1ZAB2</accession>
<dbReference type="GO" id="GO:0043130">
    <property type="term" value="F:ubiquitin binding"/>
    <property type="evidence" value="ECO:0007669"/>
    <property type="project" value="TreeGrafter"/>
</dbReference>
<dbReference type="PANTHER" id="PTHR12710:SF0">
    <property type="entry name" value="NUCLEAR PROTEIN LOCALIZATION PROTEIN 4 HOMOLOG"/>
    <property type="match status" value="1"/>
</dbReference>
<name>E1ZAB2_CHLVA</name>
<dbReference type="InterPro" id="IPR036770">
    <property type="entry name" value="Ankyrin_rpt-contain_sf"/>
</dbReference>
<dbReference type="SMART" id="SM00248">
    <property type="entry name" value="ANK"/>
    <property type="match status" value="4"/>
</dbReference>
<feature type="domain" description="Nuclear pore localisation protein NPL4 C-terminal" evidence="2">
    <location>
        <begin position="353"/>
        <end position="403"/>
    </location>
</feature>
<dbReference type="GO" id="GO:0005634">
    <property type="term" value="C:nucleus"/>
    <property type="evidence" value="ECO:0007669"/>
    <property type="project" value="TreeGrafter"/>
</dbReference>
<dbReference type="EMBL" id="GL433840">
    <property type="protein sequence ID" value="EFN57232.1"/>
    <property type="molecule type" value="Genomic_DNA"/>
</dbReference>
<evidence type="ECO:0000313" key="5">
    <source>
        <dbReference type="Proteomes" id="UP000008141"/>
    </source>
</evidence>
<dbReference type="InterPro" id="IPR016563">
    <property type="entry name" value="Npl4"/>
</dbReference>
<dbReference type="STRING" id="554065.E1ZAB2"/>
<dbReference type="OrthoDB" id="10251089at2759"/>
<feature type="repeat" description="ANK" evidence="1">
    <location>
        <begin position="17"/>
        <end position="49"/>
    </location>
</feature>
<feature type="repeat" description="ANK" evidence="1">
    <location>
        <begin position="110"/>
        <end position="146"/>
    </location>
</feature>
<reference evidence="4 5" key="1">
    <citation type="journal article" date="2010" name="Plant Cell">
        <title>The Chlorella variabilis NC64A genome reveals adaptation to photosymbiosis, coevolution with viruses, and cryptic sex.</title>
        <authorList>
            <person name="Blanc G."/>
            <person name="Duncan G."/>
            <person name="Agarkova I."/>
            <person name="Borodovsky M."/>
            <person name="Gurnon J."/>
            <person name="Kuo A."/>
            <person name="Lindquist E."/>
            <person name="Lucas S."/>
            <person name="Pangilinan J."/>
            <person name="Polle J."/>
            <person name="Salamov A."/>
            <person name="Terry A."/>
            <person name="Yamada T."/>
            <person name="Dunigan D.D."/>
            <person name="Grigoriev I.V."/>
            <person name="Claverie J.M."/>
            <person name="Van Etten J.L."/>
        </authorList>
    </citation>
    <scope>NUCLEOTIDE SEQUENCE [LARGE SCALE GENOMIC DNA]</scope>
    <source>
        <strain evidence="4 5">NC64A</strain>
    </source>
</reference>
<dbReference type="Pfam" id="PF11543">
    <property type="entry name" value="UN_NPL4"/>
    <property type="match status" value="1"/>
</dbReference>
<keyword evidence="5" id="KW-1185">Reference proteome</keyword>
<dbReference type="InterPro" id="IPR002110">
    <property type="entry name" value="Ankyrin_rpt"/>
</dbReference>
<organism evidence="5">
    <name type="scientific">Chlorella variabilis</name>
    <name type="common">Green alga</name>
    <dbReference type="NCBI Taxonomy" id="554065"/>
    <lineage>
        <taxon>Eukaryota</taxon>
        <taxon>Viridiplantae</taxon>
        <taxon>Chlorophyta</taxon>
        <taxon>core chlorophytes</taxon>
        <taxon>Trebouxiophyceae</taxon>
        <taxon>Chlorellales</taxon>
        <taxon>Chlorellaceae</taxon>
        <taxon>Chlorella clade</taxon>
        <taxon>Chlorella</taxon>
    </lineage>
</organism>
<dbReference type="GO" id="GO:0031625">
    <property type="term" value="F:ubiquitin protein ligase binding"/>
    <property type="evidence" value="ECO:0007669"/>
    <property type="project" value="TreeGrafter"/>
</dbReference>
<evidence type="ECO:0000259" key="2">
    <source>
        <dbReference type="Pfam" id="PF05021"/>
    </source>
</evidence>
<dbReference type="PROSITE" id="PS50088">
    <property type="entry name" value="ANK_REPEAT"/>
    <property type="match status" value="2"/>
</dbReference>
<dbReference type="KEGG" id="cvr:CHLNCDRAFT_143718"/>
<dbReference type="InterPro" id="IPR007717">
    <property type="entry name" value="NPL4_C"/>
</dbReference>
<dbReference type="Pfam" id="PF00023">
    <property type="entry name" value="Ank"/>
    <property type="match status" value="2"/>
</dbReference>